<sequence>MFVDTVTINVKAGKGGDGSVAFRHEKYVPLGGPAGGDGGRGGDVVLVADEGSRTLMDFRYQNHFKAKPGQNGMIKSMYGRGADNVEVKVPAGTVVYDADSGEEIGDLTRDGQTLVVAKGGRGGRGNIHFATSRNTAPEIAENGAPGEERRIRLELRLLADVGLVGYPSVGKSTFLSVVTKAKPKIAAYQFTTLTPNLGMVRVDDGNDFVLADLPGLIAGAAQGVGLGFQFLRHIERTRVILHLVDMDPDNGRDPFDDFQQIEHELVTYDEKLLHRPQIVVPTKIEIPGAEERLAEFQKQLAESEWSELPVMPISNVTHAGVRPLLQKTAALLHSVQAEEAAAAKEAGPTERTYTAEQAAPTFHVTRDEDGVFVVTGERVERLAQMTNLDHQDSLIRFDRQLHGMGVDEALRQAGAQDGDTVTIGELTFDFVE</sequence>
<dbReference type="NCBIfam" id="TIGR02729">
    <property type="entry name" value="Obg_CgtA"/>
    <property type="match status" value="1"/>
</dbReference>
<dbReference type="HAMAP" id="MF_01454">
    <property type="entry name" value="GTPase_Obg"/>
    <property type="match status" value="1"/>
</dbReference>
<dbReference type="GO" id="GO:0005737">
    <property type="term" value="C:cytoplasm"/>
    <property type="evidence" value="ECO:0007669"/>
    <property type="project" value="UniProtKB-SubCell"/>
</dbReference>
<evidence type="ECO:0000256" key="2">
    <source>
        <dbReference type="ARBA" id="ARBA00007699"/>
    </source>
</evidence>
<dbReference type="Pfam" id="PF09269">
    <property type="entry name" value="DUF1967"/>
    <property type="match status" value="1"/>
</dbReference>
<keyword evidence="8 9" id="KW-0342">GTP-binding</keyword>
<dbReference type="CDD" id="cd01898">
    <property type="entry name" value="Obg"/>
    <property type="match status" value="1"/>
</dbReference>
<evidence type="ECO:0000313" key="13">
    <source>
        <dbReference type="EMBL" id="KRL14159.1"/>
    </source>
</evidence>
<feature type="binding site" evidence="9">
    <location>
        <begin position="190"/>
        <end position="194"/>
    </location>
    <ligand>
        <name>GTP</name>
        <dbReference type="ChEBI" id="CHEBI:37565"/>
    </ligand>
</feature>
<dbReference type="SUPFAM" id="SSF82051">
    <property type="entry name" value="Obg GTP-binding protein N-terminal domain"/>
    <property type="match status" value="1"/>
</dbReference>
<evidence type="ECO:0000256" key="6">
    <source>
        <dbReference type="ARBA" id="ARBA00022801"/>
    </source>
</evidence>
<organism evidence="13 14">
    <name type="scientific">Schleiferilactobacillus perolens DSM 12744</name>
    <dbReference type="NCBI Taxonomy" id="1423792"/>
    <lineage>
        <taxon>Bacteria</taxon>
        <taxon>Bacillati</taxon>
        <taxon>Bacillota</taxon>
        <taxon>Bacilli</taxon>
        <taxon>Lactobacillales</taxon>
        <taxon>Lactobacillaceae</taxon>
        <taxon>Schleiferilactobacillus</taxon>
    </lineage>
</organism>
<dbReference type="InterPro" id="IPR006169">
    <property type="entry name" value="GTP1_OBG_dom"/>
</dbReference>
<dbReference type="InterPro" id="IPR006073">
    <property type="entry name" value="GTP-bd"/>
</dbReference>
<evidence type="ECO:0000259" key="12">
    <source>
        <dbReference type="PROSITE" id="PS51883"/>
    </source>
</evidence>
<dbReference type="NCBIfam" id="NF008954">
    <property type="entry name" value="PRK12296.1"/>
    <property type="match status" value="1"/>
</dbReference>
<dbReference type="PANTHER" id="PTHR11702">
    <property type="entry name" value="DEVELOPMENTALLY REGULATED GTP-BINDING PROTEIN-RELATED"/>
    <property type="match status" value="1"/>
</dbReference>
<proteinExistence type="inferred from homology"/>
<dbReference type="InterPro" id="IPR036726">
    <property type="entry name" value="GTP1_OBG_dom_sf"/>
</dbReference>
<reference evidence="13 14" key="1">
    <citation type="journal article" date="2015" name="Genome Announc.">
        <title>Expanding the biotechnology potential of lactobacilli through comparative genomics of 213 strains and associated genera.</title>
        <authorList>
            <person name="Sun Z."/>
            <person name="Harris H.M."/>
            <person name="McCann A."/>
            <person name="Guo C."/>
            <person name="Argimon S."/>
            <person name="Zhang W."/>
            <person name="Yang X."/>
            <person name="Jeffery I.B."/>
            <person name="Cooney J.C."/>
            <person name="Kagawa T.F."/>
            <person name="Liu W."/>
            <person name="Song Y."/>
            <person name="Salvetti E."/>
            <person name="Wrobel A."/>
            <person name="Rasinkangas P."/>
            <person name="Parkhill J."/>
            <person name="Rea M.C."/>
            <person name="O'Sullivan O."/>
            <person name="Ritari J."/>
            <person name="Douillard F.P."/>
            <person name="Paul Ross R."/>
            <person name="Yang R."/>
            <person name="Briner A.E."/>
            <person name="Felis G.E."/>
            <person name="de Vos W.M."/>
            <person name="Barrangou R."/>
            <person name="Klaenhammer T.R."/>
            <person name="Caufield P.W."/>
            <person name="Cui Y."/>
            <person name="Zhang H."/>
            <person name="O'Toole P.W."/>
        </authorList>
    </citation>
    <scope>NUCLEOTIDE SEQUENCE [LARGE SCALE GENOMIC DNA]</scope>
    <source>
        <strain evidence="13 14">DSM 12744</strain>
    </source>
</reference>
<name>A0A0R1N1J9_9LACO</name>
<dbReference type="FunFam" id="2.70.210.12:FF:000001">
    <property type="entry name" value="GTPase Obg"/>
    <property type="match status" value="1"/>
</dbReference>
<dbReference type="EC" id="3.6.5.-" evidence="9"/>
<feature type="domain" description="OCT" evidence="11">
    <location>
        <begin position="354"/>
        <end position="432"/>
    </location>
</feature>
<dbReference type="PIRSF" id="PIRSF002401">
    <property type="entry name" value="GTP_bd_Obg/CgtA"/>
    <property type="match status" value="1"/>
</dbReference>
<evidence type="ECO:0000259" key="10">
    <source>
        <dbReference type="PROSITE" id="PS51710"/>
    </source>
</evidence>
<dbReference type="Pfam" id="PF01018">
    <property type="entry name" value="GTP1_OBG"/>
    <property type="match status" value="1"/>
</dbReference>
<evidence type="ECO:0000256" key="4">
    <source>
        <dbReference type="ARBA" id="ARBA00022723"/>
    </source>
</evidence>
<dbReference type="PATRIC" id="fig|1423792.3.peg.1342"/>
<keyword evidence="14" id="KW-1185">Reference proteome</keyword>
<dbReference type="InterPro" id="IPR015349">
    <property type="entry name" value="OCT_dom"/>
</dbReference>
<evidence type="ECO:0000259" key="11">
    <source>
        <dbReference type="PROSITE" id="PS51881"/>
    </source>
</evidence>
<comment type="subcellular location">
    <subcellularLocation>
        <location evidence="9">Cytoplasm</location>
    </subcellularLocation>
</comment>
<dbReference type="NCBIfam" id="NF008955">
    <property type="entry name" value="PRK12297.1"/>
    <property type="match status" value="1"/>
</dbReference>
<dbReference type="STRING" id="1423792.FD09_GL001323"/>
<dbReference type="Gene3D" id="3.30.300.350">
    <property type="entry name" value="GTP-binding protein OBG, C-terminal domain"/>
    <property type="match status" value="1"/>
</dbReference>
<feature type="binding site" evidence="9">
    <location>
        <begin position="282"/>
        <end position="285"/>
    </location>
    <ligand>
        <name>GTP</name>
        <dbReference type="ChEBI" id="CHEBI:37565"/>
    </ligand>
</feature>
<evidence type="ECO:0000256" key="5">
    <source>
        <dbReference type="ARBA" id="ARBA00022741"/>
    </source>
</evidence>
<feature type="domain" description="Obg" evidence="12">
    <location>
        <begin position="1"/>
        <end position="158"/>
    </location>
</feature>
<dbReference type="RefSeq" id="WP_057818116.1">
    <property type="nucleotide sequence ID" value="NZ_AZEC01000002.1"/>
</dbReference>
<dbReference type="GO" id="GO:0005525">
    <property type="term" value="F:GTP binding"/>
    <property type="evidence" value="ECO:0007669"/>
    <property type="project" value="UniProtKB-UniRule"/>
</dbReference>
<evidence type="ECO:0000313" key="14">
    <source>
        <dbReference type="Proteomes" id="UP000051330"/>
    </source>
</evidence>
<dbReference type="OrthoDB" id="9807318at2"/>
<evidence type="ECO:0000256" key="3">
    <source>
        <dbReference type="ARBA" id="ARBA00022490"/>
    </source>
</evidence>
<keyword evidence="6 9" id="KW-0378">Hydrolase</keyword>
<keyword evidence="7 9" id="KW-0460">Magnesium</keyword>
<dbReference type="InterPro" id="IPR045086">
    <property type="entry name" value="OBG_GTPase"/>
</dbReference>
<protein>
    <recommendedName>
        <fullName evidence="9">GTPase Obg</fullName>
        <ecNumber evidence="9">3.6.5.-</ecNumber>
    </recommendedName>
    <alternativeName>
        <fullName evidence="9">GTP-binding protein Obg</fullName>
    </alternativeName>
</protein>
<comment type="similarity">
    <text evidence="2 9">Belongs to the TRAFAC class OBG-HflX-like GTPase superfamily. OBG GTPase family.</text>
</comment>
<dbReference type="SUPFAM" id="SSF52540">
    <property type="entry name" value="P-loop containing nucleoside triphosphate hydrolases"/>
    <property type="match status" value="1"/>
</dbReference>
<feature type="binding site" evidence="9">
    <location>
        <position position="172"/>
    </location>
    <ligand>
        <name>Mg(2+)</name>
        <dbReference type="ChEBI" id="CHEBI:18420"/>
    </ligand>
</feature>
<dbReference type="NCBIfam" id="TIGR03595">
    <property type="entry name" value="Obg_CgtA_exten"/>
    <property type="match status" value="1"/>
</dbReference>
<accession>A0A0R1N1J9</accession>
<comment type="caution">
    <text evidence="13">The sequence shown here is derived from an EMBL/GenBank/DDBJ whole genome shotgun (WGS) entry which is preliminary data.</text>
</comment>
<dbReference type="Proteomes" id="UP000051330">
    <property type="component" value="Unassembled WGS sequence"/>
</dbReference>
<dbReference type="PRINTS" id="PR00326">
    <property type="entry name" value="GTP1OBG"/>
</dbReference>
<dbReference type="AlphaFoldDB" id="A0A0R1N1J9"/>
<feature type="binding site" evidence="9">
    <location>
        <position position="192"/>
    </location>
    <ligand>
        <name>Mg(2+)</name>
        <dbReference type="ChEBI" id="CHEBI:18420"/>
    </ligand>
</feature>
<comment type="cofactor">
    <cofactor evidence="1 9">
        <name>Mg(2+)</name>
        <dbReference type="ChEBI" id="CHEBI:18420"/>
    </cofactor>
</comment>
<dbReference type="PROSITE" id="PS51881">
    <property type="entry name" value="OCT"/>
    <property type="match status" value="1"/>
</dbReference>
<dbReference type="Gene3D" id="2.70.210.12">
    <property type="entry name" value="GTP1/OBG domain"/>
    <property type="match status" value="1"/>
</dbReference>
<dbReference type="NCBIfam" id="NF008956">
    <property type="entry name" value="PRK12299.1"/>
    <property type="match status" value="1"/>
</dbReference>
<feature type="binding site" evidence="9">
    <location>
        <begin position="165"/>
        <end position="172"/>
    </location>
    <ligand>
        <name>GTP</name>
        <dbReference type="ChEBI" id="CHEBI:37565"/>
    </ligand>
</feature>
<dbReference type="GO" id="GO:0042254">
    <property type="term" value="P:ribosome biogenesis"/>
    <property type="evidence" value="ECO:0007669"/>
    <property type="project" value="UniProtKB-UniRule"/>
</dbReference>
<keyword evidence="5 9" id="KW-0547">Nucleotide-binding</keyword>
<dbReference type="PROSITE" id="PS51883">
    <property type="entry name" value="OBG"/>
    <property type="match status" value="1"/>
</dbReference>
<gene>
    <name evidence="9" type="primary">obg</name>
    <name evidence="13" type="ORF">FD09_GL001323</name>
</gene>
<dbReference type="Gene3D" id="3.40.50.300">
    <property type="entry name" value="P-loop containing nucleotide triphosphate hydrolases"/>
    <property type="match status" value="1"/>
</dbReference>
<dbReference type="InterPro" id="IPR036346">
    <property type="entry name" value="GTP-bd_prot_GTP1/OBG_C_sf"/>
</dbReference>
<dbReference type="PROSITE" id="PS51710">
    <property type="entry name" value="G_OBG"/>
    <property type="match status" value="1"/>
</dbReference>
<feature type="domain" description="OBG-type G" evidence="10">
    <location>
        <begin position="159"/>
        <end position="333"/>
    </location>
</feature>
<dbReference type="SUPFAM" id="SSF102741">
    <property type="entry name" value="Obg GTP-binding protein C-terminal domain"/>
    <property type="match status" value="1"/>
</dbReference>
<dbReference type="InterPro" id="IPR027417">
    <property type="entry name" value="P-loop_NTPase"/>
</dbReference>
<evidence type="ECO:0000256" key="9">
    <source>
        <dbReference type="HAMAP-Rule" id="MF_01454"/>
    </source>
</evidence>
<evidence type="ECO:0000256" key="1">
    <source>
        <dbReference type="ARBA" id="ARBA00001946"/>
    </source>
</evidence>
<keyword evidence="4 9" id="KW-0479">Metal-binding</keyword>
<dbReference type="InterPro" id="IPR031167">
    <property type="entry name" value="G_OBG"/>
</dbReference>
<feature type="binding site" evidence="9">
    <location>
        <begin position="314"/>
        <end position="316"/>
    </location>
    <ligand>
        <name>GTP</name>
        <dbReference type="ChEBI" id="CHEBI:37565"/>
    </ligand>
</feature>
<comment type="subunit">
    <text evidence="9">Monomer.</text>
</comment>
<dbReference type="Pfam" id="PF01926">
    <property type="entry name" value="MMR_HSR1"/>
    <property type="match status" value="1"/>
</dbReference>
<dbReference type="PANTHER" id="PTHR11702:SF31">
    <property type="entry name" value="MITOCHONDRIAL RIBOSOME-ASSOCIATED GTPASE 2"/>
    <property type="match status" value="1"/>
</dbReference>
<dbReference type="InterPro" id="IPR014100">
    <property type="entry name" value="GTP-bd_Obg/CgtA"/>
</dbReference>
<evidence type="ECO:0000256" key="7">
    <source>
        <dbReference type="ARBA" id="ARBA00022842"/>
    </source>
</evidence>
<keyword evidence="3 9" id="KW-0963">Cytoplasm</keyword>
<comment type="function">
    <text evidence="9">An essential GTPase which binds GTP, GDP and possibly (p)ppGpp with moderate affinity, with high nucleotide exchange rates and a fairly low GTP hydrolysis rate. Plays a role in control of the cell cycle, stress response, ribosome biogenesis and in those bacteria that undergo differentiation, in morphogenesis control.</text>
</comment>
<dbReference type="EMBL" id="AZEC01000002">
    <property type="protein sequence ID" value="KRL14159.1"/>
    <property type="molecule type" value="Genomic_DNA"/>
</dbReference>
<dbReference type="GO" id="GO:0003924">
    <property type="term" value="F:GTPase activity"/>
    <property type="evidence" value="ECO:0007669"/>
    <property type="project" value="UniProtKB-UniRule"/>
</dbReference>
<evidence type="ECO:0000256" key="8">
    <source>
        <dbReference type="ARBA" id="ARBA00023134"/>
    </source>
</evidence>
<dbReference type="GO" id="GO:0000287">
    <property type="term" value="F:magnesium ion binding"/>
    <property type="evidence" value="ECO:0007669"/>
    <property type="project" value="InterPro"/>
</dbReference>
<feature type="binding site" evidence="9">
    <location>
        <begin position="212"/>
        <end position="215"/>
    </location>
    <ligand>
        <name>GTP</name>
        <dbReference type="ChEBI" id="CHEBI:37565"/>
    </ligand>
</feature>